<organism evidence="1">
    <name type="scientific">Tanacetum cinerariifolium</name>
    <name type="common">Dalmatian daisy</name>
    <name type="synonym">Chrysanthemum cinerariifolium</name>
    <dbReference type="NCBI Taxonomy" id="118510"/>
    <lineage>
        <taxon>Eukaryota</taxon>
        <taxon>Viridiplantae</taxon>
        <taxon>Streptophyta</taxon>
        <taxon>Embryophyta</taxon>
        <taxon>Tracheophyta</taxon>
        <taxon>Spermatophyta</taxon>
        <taxon>Magnoliopsida</taxon>
        <taxon>eudicotyledons</taxon>
        <taxon>Gunneridae</taxon>
        <taxon>Pentapetalae</taxon>
        <taxon>asterids</taxon>
        <taxon>campanulids</taxon>
        <taxon>Asterales</taxon>
        <taxon>Asteraceae</taxon>
        <taxon>Asteroideae</taxon>
        <taxon>Anthemideae</taxon>
        <taxon>Anthemidinae</taxon>
        <taxon>Tanacetum</taxon>
    </lineage>
</organism>
<accession>A0A6L2MWD0</accession>
<comment type="caution">
    <text evidence="1">The sequence shown here is derived from an EMBL/GenBank/DDBJ whole genome shotgun (WGS) entry which is preliminary data.</text>
</comment>
<gene>
    <name evidence="1" type="ORF">Tci_048663</name>
</gene>
<protein>
    <submittedName>
        <fullName evidence="1">Uncharacterized protein</fullName>
    </submittedName>
</protein>
<evidence type="ECO:0000313" key="1">
    <source>
        <dbReference type="EMBL" id="GEU76685.1"/>
    </source>
</evidence>
<name>A0A6L2MWD0_TANCI</name>
<sequence length="86" mass="9291">MGVLNFFKSADPFKVKTGERTLAKDERARTEDVAAFDARPATAGKSPTALRRLIKQGANDVTGFGSTAISTEDFASSFITLILEHE</sequence>
<dbReference type="AlphaFoldDB" id="A0A6L2MWD0"/>
<reference evidence="1" key="1">
    <citation type="journal article" date="2019" name="Sci. Rep.">
        <title>Draft genome of Tanacetum cinerariifolium, the natural source of mosquito coil.</title>
        <authorList>
            <person name="Yamashiro T."/>
            <person name="Shiraishi A."/>
            <person name="Satake H."/>
            <person name="Nakayama K."/>
        </authorList>
    </citation>
    <scope>NUCLEOTIDE SEQUENCE</scope>
</reference>
<proteinExistence type="predicted"/>
<dbReference type="EMBL" id="BKCJ010007327">
    <property type="protein sequence ID" value="GEU76685.1"/>
    <property type="molecule type" value="Genomic_DNA"/>
</dbReference>